<dbReference type="EMBL" id="JAVIJP010000066">
    <property type="protein sequence ID" value="KAL3621280.1"/>
    <property type="molecule type" value="Genomic_DNA"/>
</dbReference>
<dbReference type="PANTHER" id="PTHR48213:SF1">
    <property type="entry name" value="PROSTATIC SPERMINE-BINDING-LIKE PROTEIN"/>
    <property type="match status" value="1"/>
</dbReference>
<sequence>MLRILLKTASSMGKSDGSVSAERYDEADLSTWEFVNASQSDDEDLYSFDGDDVISDSDGVISPDESAQEGYKDIRAAREFISIQPMSVSPTMTLPVEMTFNNHVYHGDDDVHDVDDEGDDDGDYDDELLPWNLKGRFGKQRIVKLGKRGPKPNKSKRMPMHRPGCLYGKQGIGAAHNFI</sequence>
<proteinExistence type="predicted"/>
<organism evidence="2 3">
    <name type="scientific">Castilleja foliolosa</name>
    <dbReference type="NCBI Taxonomy" id="1961234"/>
    <lineage>
        <taxon>Eukaryota</taxon>
        <taxon>Viridiplantae</taxon>
        <taxon>Streptophyta</taxon>
        <taxon>Embryophyta</taxon>
        <taxon>Tracheophyta</taxon>
        <taxon>Spermatophyta</taxon>
        <taxon>Magnoliopsida</taxon>
        <taxon>eudicotyledons</taxon>
        <taxon>Gunneridae</taxon>
        <taxon>Pentapetalae</taxon>
        <taxon>asterids</taxon>
        <taxon>lamiids</taxon>
        <taxon>Lamiales</taxon>
        <taxon>Orobanchaceae</taxon>
        <taxon>Pedicularideae</taxon>
        <taxon>Castillejinae</taxon>
        <taxon>Castilleja</taxon>
    </lineage>
</organism>
<feature type="region of interest" description="Disordered" evidence="1">
    <location>
        <begin position="1"/>
        <end position="22"/>
    </location>
</feature>
<dbReference type="Proteomes" id="UP001632038">
    <property type="component" value="Unassembled WGS sequence"/>
</dbReference>
<accession>A0ABD3BX76</accession>
<dbReference type="PANTHER" id="PTHR48213">
    <property type="entry name" value="VID27-LIKE PROTEIN"/>
    <property type="match status" value="1"/>
</dbReference>
<comment type="caution">
    <text evidence="2">The sequence shown here is derived from an EMBL/GenBank/DDBJ whole genome shotgun (WGS) entry which is preliminary data.</text>
</comment>
<name>A0ABD3BX76_9LAMI</name>
<evidence type="ECO:0000313" key="2">
    <source>
        <dbReference type="EMBL" id="KAL3621280.1"/>
    </source>
</evidence>
<reference evidence="3" key="1">
    <citation type="journal article" date="2024" name="IScience">
        <title>Strigolactones Initiate the Formation of Haustorium-like Structures in Castilleja.</title>
        <authorList>
            <person name="Buerger M."/>
            <person name="Peterson D."/>
            <person name="Chory J."/>
        </authorList>
    </citation>
    <scope>NUCLEOTIDE SEQUENCE [LARGE SCALE GENOMIC DNA]</scope>
</reference>
<evidence type="ECO:0000256" key="1">
    <source>
        <dbReference type="SAM" id="MobiDB-lite"/>
    </source>
</evidence>
<gene>
    <name evidence="2" type="ORF">CASFOL_036192</name>
</gene>
<protein>
    <submittedName>
        <fullName evidence="2">Uncharacterized protein</fullName>
    </submittedName>
</protein>
<keyword evidence="3" id="KW-1185">Reference proteome</keyword>
<dbReference type="AlphaFoldDB" id="A0ABD3BX76"/>
<evidence type="ECO:0000313" key="3">
    <source>
        <dbReference type="Proteomes" id="UP001632038"/>
    </source>
</evidence>